<evidence type="ECO:0000259" key="13">
    <source>
        <dbReference type="PROSITE" id="PS50848"/>
    </source>
</evidence>
<evidence type="ECO:0000256" key="8">
    <source>
        <dbReference type="ARBA" id="ARBA00063535"/>
    </source>
</evidence>
<dbReference type="SUPFAM" id="SSF55961">
    <property type="entry name" value="Bet v1-like"/>
    <property type="match status" value="1"/>
</dbReference>
<dbReference type="PROSITE" id="PS50848">
    <property type="entry name" value="START"/>
    <property type="match status" value="1"/>
</dbReference>
<dbReference type="InterPro" id="IPR002913">
    <property type="entry name" value="START_lipid-bd_dom"/>
</dbReference>
<keyword evidence="7" id="KW-0446">Lipid-binding</keyword>
<feature type="signal peptide" evidence="12">
    <location>
        <begin position="1"/>
        <end position="19"/>
    </location>
</feature>
<dbReference type="EnsemblMetazoa" id="G6655.4">
    <property type="protein sequence ID" value="G6655.4:cds"/>
    <property type="gene ID" value="G6655"/>
</dbReference>
<keyword evidence="3" id="KW-0963">Cytoplasm</keyword>
<dbReference type="PANTHER" id="PTHR19308:SF39">
    <property type="entry name" value="PHOSPHATIDYLCHOLINE TRANSFER PROTEIN"/>
    <property type="match status" value="1"/>
</dbReference>
<keyword evidence="5" id="KW-0007">Acetylation</keyword>
<evidence type="ECO:0000256" key="2">
    <source>
        <dbReference type="ARBA" id="ARBA00022448"/>
    </source>
</evidence>
<keyword evidence="15" id="KW-1185">Reference proteome</keyword>
<comment type="subcellular location">
    <subcellularLocation>
        <location evidence="1">Cytoplasm</location>
    </subcellularLocation>
</comment>
<evidence type="ECO:0000256" key="9">
    <source>
        <dbReference type="ARBA" id="ARBA00069061"/>
    </source>
</evidence>
<evidence type="ECO:0000313" key="14">
    <source>
        <dbReference type="EnsemblMetazoa" id="G6655.4:cds"/>
    </source>
</evidence>
<dbReference type="Proteomes" id="UP000005408">
    <property type="component" value="Unassembled WGS sequence"/>
</dbReference>
<organism evidence="14 15">
    <name type="scientific">Magallana gigas</name>
    <name type="common">Pacific oyster</name>
    <name type="synonym">Crassostrea gigas</name>
    <dbReference type="NCBI Taxonomy" id="29159"/>
    <lineage>
        <taxon>Eukaryota</taxon>
        <taxon>Metazoa</taxon>
        <taxon>Spiralia</taxon>
        <taxon>Lophotrochozoa</taxon>
        <taxon>Mollusca</taxon>
        <taxon>Bivalvia</taxon>
        <taxon>Autobranchia</taxon>
        <taxon>Pteriomorphia</taxon>
        <taxon>Ostreida</taxon>
        <taxon>Ostreoidea</taxon>
        <taxon>Ostreidae</taxon>
        <taxon>Magallana</taxon>
    </lineage>
</organism>
<keyword evidence="4" id="KW-0597">Phosphoprotein</keyword>
<evidence type="ECO:0000256" key="4">
    <source>
        <dbReference type="ARBA" id="ARBA00022553"/>
    </source>
</evidence>
<evidence type="ECO:0000256" key="1">
    <source>
        <dbReference type="ARBA" id="ARBA00004496"/>
    </source>
</evidence>
<feature type="domain" description="START" evidence="13">
    <location>
        <begin position="34"/>
        <end position="218"/>
    </location>
</feature>
<dbReference type="FunFam" id="3.30.530.20:FF:000017">
    <property type="entry name" value="Phosphatidylcholine transfer protein, putative"/>
    <property type="match status" value="1"/>
</dbReference>
<evidence type="ECO:0000256" key="5">
    <source>
        <dbReference type="ARBA" id="ARBA00022990"/>
    </source>
</evidence>
<keyword evidence="6" id="KW-0445">Lipid transport</keyword>
<evidence type="ECO:0000256" key="11">
    <source>
        <dbReference type="ARBA" id="ARBA00079049"/>
    </source>
</evidence>
<dbReference type="PANTHER" id="PTHR19308">
    <property type="entry name" value="PHOSPHATIDYLCHOLINE TRANSFER PROTEIN"/>
    <property type="match status" value="1"/>
</dbReference>
<dbReference type="GO" id="GO:0005829">
    <property type="term" value="C:cytosol"/>
    <property type="evidence" value="ECO:0007669"/>
    <property type="project" value="UniProtKB-ARBA"/>
</dbReference>
<dbReference type="InterPro" id="IPR023393">
    <property type="entry name" value="START-like_dom_sf"/>
</dbReference>
<dbReference type="AlphaFoldDB" id="A0A8W8NTD5"/>
<dbReference type="Gene3D" id="3.30.530.20">
    <property type="match status" value="1"/>
</dbReference>
<evidence type="ECO:0000256" key="3">
    <source>
        <dbReference type="ARBA" id="ARBA00022490"/>
    </source>
</evidence>
<evidence type="ECO:0000256" key="12">
    <source>
        <dbReference type="SAM" id="SignalP"/>
    </source>
</evidence>
<feature type="chain" id="PRO_5036460663" description="Phosphatidylcholine transfer protein" evidence="12">
    <location>
        <begin position="20"/>
        <end position="228"/>
    </location>
</feature>
<dbReference type="GO" id="GO:0008525">
    <property type="term" value="F:phosphatidylcholine transporter activity"/>
    <property type="evidence" value="ECO:0007669"/>
    <property type="project" value="TreeGrafter"/>
</dbReference>
<proteinExistence type="predicted"/>
<keyword evidence="12" id="KW-0732">Signal</keyword>
<keyword evidence="2" id="KW-0813">Transport</keyword>
<dbReference type="Pfam" id="PF01852">
    <property type="entry name" value="START"/>
    <property type="match status" value="1"/>
</dbReference>
<dbReference type="GO" id="GO:0031210">
    <property type="term" value="F:phosphatidylcholine binding"/>
    <property type="evidence" value="ECO:0007669"/>
    <property type="project" value="TreeGrafter"/>
</dbReference>
<protein>
    <recommendedName>
        <fullName evidence="9">Phosphatidylcholine transfer protein</fullName>
    </recommendedName>
    <alternativeName>
        <fullName evidence="11">START domain-containing protein 2</fullName>
    </alternativeName>
    <alternativeName>
        <fullName evidence="10">StAR-related lipid transfer protein 2</fullName>
    </alternativeName>
</protein>
<evidence type="ECO:0000256" key="10">
    <source>
        <dbReference type="ARBA" id="ARBA00077188"/>
    </source>
</evidence>
<dbReference type="SMART" id="SM00234">
    <property type="entry name" value="START"/>
    <property type="match status" value="1"/>
</dbReference>
<name>A0A8W8NTD5_MAGGI</name>
<evidence type="ECO:0000313" key="15">
    <source>
        <dbReference type="Proteomes" id="UP000005408"/>
    </source>
</evidence>
<dbReference type="InterPro" id="IPR051213">
    <property type="entry name" value="START_lipid_transfer"/>
</dbReference>
<comment type="subunit">
    <text evidence="8">Interacts with ACOT13/THEM2.</text>
</comment>
<accession>A0A8W8NTD5</accession>
<sequence>MHIAFGVLFKLYWMHELSAPSLFVVREFDTPDVEGWEFFTESHGVKIYRLYNETSGLYEYKVYGTLDDCPPDVCSEVYLDLEYRKKWDSYVSELYEREANGMKVIYWDVAYPFPMSHRDYVYKREYKELEHNGQKVYAVMAKSVECSEIPEKSGVIRVDDYKQSCVLTTDGKVGSKAFMRYYDNPKGMIPTWLINWGAKTGVPSFLTMMQKACRTYPEYKAKRMAATS</sequence>
<evidence type="ECO:0000256" key="7">
    <source>
        <dbReference type="ARBA" id="ARBA00023121"/>
    </source>
</evidence>
<reference evidence="14" key="1">
    <citation type="submission" date="2022-08" db="UniProtKB">
        <authorList>
            <consortium name="EnsemblMetazoa"/>
        </authorList>
    </citation>
    <scope>IDENTIFICATION</scope>
    <source>
        <strain evidence="14">05x7-T-G4-1.051#20</strain>
    </source>
</reference>
<evidence type="ECO:0000256" key="6">
    <source>
        <dbReference type="ARBA" id="ARBA00023055"/>
    </source>
</evidence>